<dbReference type="Gene3D" id="1.25.10.10">
    <property type="entry name" value="Leucine-rich Repeat Variant"/>
    <property type="match status" value="1"/>
</dbReference>
<reference evidence="2" key="1">
    <citation type="submission" date="2016-11" db="UniProtKB">
        <authorList>
            <consortium name="WormBaseParasite"/>
        </authorList>
    </citation>
    <scope>IDENTIFICATION</scope>
</reference>
<dbReference type="Proteomes" id="UP000095281">
    <property type="component" value="Unplaced"/>
</dbReference>
<name>A0A1I8C247_MELHA</name>
<dbReference type="Pfam" id="PF18829">
    <property type="entry name" value="Importin_rep_6"/>
    <property type="match status" value="1"/>
</dbReference>
<dbReference type="AlphaFoldDB" id="A0A1I8C247"/>
<accession>A0A1I8C247</accession>
<evidence type="ECO:0000313" key="2">
    <source>
        <dbReference type="WBParaSite" id="MhA1_Contig914.frz3.gene15"/>
    </source>
</evidence>
<evidence type="ECO:0000313" key="1">
    <source>
        <dbReference type="Proteomes" id="UP000095281"/>
    </source>
</evidence>
<dbReference type="WBParaSite" id="MhA1_Contig914.frz3.gene15">
    <property type="protein sequence ID" value="MhA1_Contig914.frz3.gene15"/>
    <property type="gene ID" value="MhA1_Contig914.frz3.gene15"/>
</dbReference>
<dbReference type="InterPro" id="IPR011989">
    <property type="entry name" value="ARM-like"/>
</dbReference>
<proteinExistence type="predicted"/>
<dbReference type="InterPro" id="IPR041389">
    <property type="entry name" value="Importin_rep_6"/>
</dbReference>
<organism evidence="1 2">
    <name type="scientific">Meloidogyne hapla</name>
    <name type="common">Root-knot nematode worm</name>
    <dbReference type="NCBI Taxonomy" id="6305"/>
    <lineage>
        <taxon>Eukaryota</taxon>
        <taxon>Metazoa</taxon>
        <taxon>Ecdysozoa</taxon>
        <taxon>Nematoda</taxon>
        <taxon>Chromadorea</taxon>
        <taxon>Rhabditida</taxon>
        <taxon>Tylenchina</taxon>
        <taxon>Tylenchomorpha</taxon>
        <taxon>Tylenchoidea</taxon>
        <taxon>Meloidogynidae</taxon>
        <taxon>Meloidogyninae</taxon>
        <taxon>Meloidogyne</taxon>
    </lineage>
</organism>
<sequence>MFFRDANRKETENEVICEILNGVAECIEHFGETSIITAQDIEQIYEIVLFRLQYLSRRRIEREADRKDDEDIDDEDEQESLNEVFEFESNML</sequence>
<keyword evidence="1" id="KW-1185">Reference proteome</keyword>
<protein>
    <submittedName>
        <fullName evidence="2">DUF4368 domain-containing protein</fullName>
    </submittedName>
</protein>